<dbReference type="Pfam" id="PF14690">
    <property type="entry name" value="Zn_ribbon_ISL3"/>
    <property type="match status" value="1"/>
</dbReference>
<dbReference type="PANTHER" id="PTHR33498">
    <property type="entry name" value="TRANSPOSASE FOR INSERTION SEQUENCE ELEMENT IS1557"/>
    <property type="match status" value="1"/>
</dbReference>
<evidence type="ECO:0000259" key="2">
    <source>
        <dbReference type="Pfam" id="PF14690"/>
    </source>
</evidence>
<evidence type="ECO:0008006" key="4">
    <source>
        <dbReference type="Google" id="ProtNLM"/>
    </source>
</evidence>
<dbReference type="InterPro" id="IPR029261">
    <property type="entry name" value="Transposase_Znf"/>
</dbReference>
<dbReference type="Pfam" id="PF01610">
    <property type="entry name" value="DDE_Tnp_ISL3"/>
    <property type="match status" value="1"/>
</dbReference>
<proteinExistence type="predicted"/>
<dbReference type="AlphaFoldDB" id="A0A0F9T703"/>
<dbReference type="InterPro" id="IPR002560">
    <property type="entry name" value="Transposase_DDE"/>
</dbReference>
<dbReference type="PANTHER" id="PTHR33498:SF1">
    <property type="entry name" value="TRANSPOSASE FOR INSERTION SEQUENCE ELEMENT IS1557"/>
    <property type="match status" value="1"/>
</dbReference>
<name>A0A0F9T703_9ZZZZ</name>
<organism evidence="3">
    <name type="scientific">marine sediment metagenome</name>
    <dbReference type="NCBI Taxonomy" id="412755"/>
    <lineage>
        <taxon>unclassified sequences</taxon>
        <taxon>metagenomes</taxon>
        <taxon>ecological metagenomes</taxon>
    </lineage>
</organism>
<reference evidence="3" key="1">
    <citation type="journal article" date="2015" name="Nature">
        <title>Complex archaea that bridge the gap between prokaryotes and eukaryotes.</title>
        <authorList>
            <person name="Spang A."/>
            <person name="Saw J.H."/>
            <person name="Jorgensen S.L."/>
            <person name="Zaremba-Niedzwiedzka K."/>
            <person name="Martijn J."/>
            <person name="Lind A.E."/>
            <person name="van Eijk R."/>
            <person name="Schleper C."/>
            <person name="Guy L."/>
            <person name="Ettema T.J."/>
        </authorList>
    </citation>
    <scope>NUCLEOTIDE SEQUENCE</scope>
</reference>
<dbReference type="EMBL" id="LAZR01000398">
    <property type="protein sequence ID" value="KKN70727.1"/>
    <property type="molecule type" value="Genomic_DNA"/>
</dbReference>
<feature type="domain" description="Transposase IS204/IS1001/IS1096/IS1165 zinc-finger" evidence="2">
    <location>
        <begin position="37"/>
        <end position="80"/>
    </location>
</feature>
<dbReference type="InterPro" id="IPR047951">
    <property type="entry name" value="Transpos_ISL3"/>
</dbReference>
<sequence>MPSAISLSSLIPAGLSVERFEVVDRVLFVTASARTPEAACPSCGRPSRRRHSRYVRNVSDLPSAGRSVRLLLITRRFRCDITSCRRKIFAERSGDEVVAQRARRTGRMECIVHHLGLALGGRPAACFAQRLMMPVSNDTLLRVVRRRARSPRETPNVVGIDDFAFRRNHRYGSIVCDLERRRIVKLLPDREIATVAGWLSDHPEITVVSRDRGGGYGEATARALPNAVQVC</sequence>
<protein>
    <recommendedName>
        <fullName evidence="4">Transposase IS204/IS1001/IS1096/IS1165 DDE domain-containing protein</fullName>
    </recommendedName>
</protein>
<evidence type="ECO:0000313" key="3">
    <source>
        <dbReference type="EMBL" id="KKN70727.1"/>
    </source>
</evidence>
<dbReference type="NCBIfam" id="NF033550">
    <property type="entry name" value="transpos_ISL3"/>
    <property type="match status" value="1"/>
</dbReference>
<accession>A0A0F9T703</accession>
<feature type="domain" description="Transposase IS204/IS1001/IS1096/IS1165 DDE" evidence="1">
    <location>
        <begin position="158"/>
        <end position="230"/>
    </location>
</feature>
<gene>
    <name evidence="3" type="ORF">LCGC14_0427970</name>
</gene>
<evidence type="ECO:0000259" key="1">
    <source>
        <dbReference type="Pfam" id="PF01610"/>
    </source>
</evidence>
<comment type="caution">
    <text evidence="3">The sequence shown here is derived from an EMBL/GenBank/DDBJ whole genome shotgun (WGS) entry which is preliminary data.</text>
</comment>